<dbReference type="Gene3D" id="3.40.190.10">
    <property type="entry name" value="Periplasmic binding protein-like II"/>
    <property type="match status" value="1"/>
</dbReference>
<keyword evidence="7" id="KW-1185">Reference proteome</keyword>
<dbReference type="AlphaFoldDB" id="A0A3M2LTX3"/>
<proteinExistence type="predicted"/>
<dbReference type="InterPro" id="IPR006059">
    <property type="entry name" value="SBP"/>
</dbReference>
<sequence>MIEAGSGCRHPSPKEAEPFVFPRRCHATLRSILTTAAAGALLTSCALTGGSSDDGPTTITYWSWISGSQEIVDRFNETHDDVQVDFQLIPGGGDGGYAKMFNAVRAGKAPDIMTVEYPQLNSFITQDLIQPITDWDVEELADQYPEWTWELVSPSGDEVYALPKDVAPTVLFYRADLFEEYGLTPPETWEEFRATAERLQEQRPDAFLTTFGHNDSGLLSALAWQAGAEWFDTSSGEWSVNTTDENTRRMASYWDELIADGLVTSEPMYAEKHITDLQQGRSLTLIGAPWSAANLSRFLPELAGKFDVAPMPRWDDEPTAGNFGGSTMALPVGSPHPDAAMEFARWVSTSPDAVAAAAPVSTAYPANVNLQETWATEVSSVNEWVEGMNLPEVTSAAAQEINPAWEWGPDMTESFARLGNATSARAGQPGGLERAITGWQDTVVDQLRLRGYNVAD</sequence>
<keyword evidence="2" id="KW-0732">Signal</keyword>
<dbReference type="Pfam" id="PF01547">
    <property type="entry name" value="SBP_bac_1"/>
    <property type="match status" value="1"/>
</dbReference>
<keyword evidence="3" id="KW-0472">Membrane</keyword>
<name>A0A3M2LTX3_9ACTN</name>
<evidence type="ECO:0000256" key="2">
    <source>
        <dbReference type="ARBA" id="ARBA00022729"/>
    </source>
</evidence>
<keyword evidence="5" id="KW-0449">Lipoprotein</keyword>
<evidence type="ECO:0000313" key="6">
    <source>
        <dbReference type="EMBL" id="RMI40003.1"/>
    </source>
</evidence>
<dbReference type="InterPro" id="IPR050490">
    <property type="entry name" value="Bact_solute-bd_prot1"/>
</dbReference>
<comment type="caution">
    <text evidence="6">The sequence shown here is derived from an EMBL/GenBank/DDBJ whole genome shotgun (WGS) entry which is preliminary data.</text>
</comment>
<evidence type="ECO:0000256" key="4">
    <source>
        <dbReference type="ARBA" id="ARBA00023139"/>
    </source>
</evidence>
<keyword evidence="4" id="KW-0564">Palmitate</keyword>
<reference evidence="6 7" key="1">
    <citation type="submission" date="2018-10" db="EMBL/GenBank/DDBJ databases">
        <title>Isolation, diversity and antifungal activity of actinobacteria from wheat.</title>
        <authorList>
            <person name="Han C."/>
        </authorList>
    </citation>
    <scope>NUCLEOTIDE SEQUENCE [LARGE SCALE GENOMIC DNA]</scope>
    <source>
        <strain evidence="6 7">NEAU-YY642</strain>
    </source>
</reference>
<protein>
    <submittedName>
        <fullName evidence="6">Sugar ABC transporter substrate-binding protein</fullName>
    </submittedName>
</protein>
<dbReference type="CDD" id="cd13585">
    <property type="entry name" value="PBP2_TMBP_like"/>
    <property type="match status" value="1"/>
</dbReference>
<gene>
    <name evidence="6" type="ORF">EBN88_13710</name>
</gene>
<keyword evidence="1" id="KW-1003">Cell membrane</keyword>
<dbReference type="PANTHER" id="PTHR43649:SF33">
    <property type="entry name" value="POLYGALACTURONAN_RHAMNOGALACTURONAN-BINDING PROTEIN YTCQ"/>
    <property type="match status" value="1"/>
</dbReference>
<dbReference type="PANTHER" id="PTHR43649">
    <property type="entry name" value="ARABINOSE-BINDING PROTEIN-RELATED"/>
    <property type="match status" value="1"/>
</dbReference>
<dbReference type="Proteomes" id="UP000278673">
    <property type="component" value="Unassembled WGS sequence"/>
</dbReference>
<accession>A0A3M2LTX3</accession>
<evidence type="ECO:0000256" key="5">
    <source>
        <dbReference type="ARBA" id="ARBA00023288"/>
    </source>
</evidence>
<organism evidence="6 7">
    <name type="scientific">Streptomyces triticirhizae</name>
    <dbReference type="NCBI Taxonomy" id="2483353"/>
    <lineage>
        <taxon>Bacteria</taxon>
        <taxon>Bacillati</taxon>
        <taxon>Actinomycetota</taxon>
        <taxon>Actinomycetes</taxon>
        <taxon>Kitasatosporales</taxon>
        <taxon>Streptomycetaceae</taxon>
        <taxon>Streptomyces</taxon>
    </lineage>
</organism>
<dbReference type="SUPFAM" id="SSF53850">
    <property type="entry name" value="Periplasmic binding protein-like II"/>
    <property type="match status" value="1"/>
</dbReference>
<evidence type="ECO:0000256" key="3">
    <source>
        <dbReference type="ARBA" id="ARBA00023136"/>
    </source>
</evidence>
<evidence type="ECO:0000256" key="1">
    <source>
        <dbReference type="ARBA" id="ARBA00022475"/>
    </source>
</evidence>
<evidence type="ECO:0000313" key="7">
    <source>
        <dbReference type="Proteomes" id="UP000278673"/>
    </source>
</evidence>
<dbReference type="EMBL" id="RFFJ01000064">
    <property type="protein sequence ID" value="RMI40003.1"/>
    <property type="molecule type" value="Genomic_DNA"/>
</dbReference>